<dbReference type="Pfam" id="PF13290">
    <property type="entry name" value="CHB_HEX_C_1"/>
    <property type="match status" value="1"/>
</dbReference>
<dbReference type="GO" id="GO:0016740">
    <property type="term" value="F:transferase activity"/>
    <property type="evidence" value="ECO:0007669"/>
    <property type="project" value="UniProtKB-KW"/>
</dbReference>
<dbReference type="Pfam" id="PF04465">
    <property type="entry name" value="DUF499"/>
    <property type="match status" value="1"/>
</dbReference>
<sequence length="1036" mass="117487">METLHKLCIPRNFEKDIDVQDITDMLQDRIDPALFFETNYKTQGMSVLFKTAFERFKGKSQQQLIKLTQSMGGGKTHNMISLGLLAKHPAFREQIIGKDYSDDGLGKVEVLAFSGRESNTPNGIWGELAKQLGKEAEFKSLWEGGLRAPGQSEWINMLKGSPKLILLDELPPYLDNAQTVAIGSGTLAIVTTTALANMFNALNTAALSNVLIVISDLKATYQSGTRLLQSTFSNLEGEVSRFALDIQPVGSSSDEIYDILRTKLFEKLPGKDAVNDIALAYKAKVEEAKNLGFTTYNPDKIFTGIKEAYPFHPSIRELYERFRENQNFQQTRDLIRLMRKIITSIWGTGIADKRYLINAFDIDLNDTSMNTTITQIKPSLGNAISKDIANEGRSTAESIDAQYNIEFISQVAKLLLVASLADVPNALLGLTQHELVGYLVEPGKDITSYRNAFEEFLSQAWYVHPDKDGRLHFQHVRNLIAELNSLIDGYDDDNAKIEIRKFLADRFKPIIGDCYQKVSVFPPIDEIKLDEEKNLLVLFEPNISGSGLNPNLLHLYEHTQYKNRVMFLTGDRNTMDNLIRKAKEFKAIQRIIKRLREEKVAENNTQFEMAVDREIKIGQQFLSAARETFVKLYYPFHFKGQDKLVDAEFLMDFKGNNYNGEDQIKKVLSDRQKFTLEDPTGNGFKVKCLQRLFTLDEMRQEDLISRAASNPAWQWHHPKALEELIDHCLKNGIWFKAGNYIQKNPPKEDTSVTVQATWADKNSSEATLKIIPKFGDVVHYEIDQEPTTTSDKITDFTNWKTNDMVVYFLCVDSKGINETGKAYKWTNKLTLKYHTYDAGGEKKIKLEASAPDAKILYTTDGAEPRDNGAVFAGDFIIPKGTRFVLAIAEKKGVYSDRLEIPINWNRPEGLKIDKAKSLVYEKKGTFKTSNNKTTFEELSLFAKHGAKFRGPILNFTFKLSDKEFWSCVTFAEDLVLTKEQIEAHINYMRTSLSADGTFETSLQLDGVVFPSGQAFEDWVSEKQMELSSLNQEEIIQ</sequence>
<keyword evidence="2" id="KW-0808">Transferase</keyword>
<dbReference type="EMBL" id="LWBO01000004">
    <property type="protein sequence ID" value="OQP52142.1"/>
    <property type="molecule type" value="Genomic_DNA"/>
</dbReference>
<protein>
    <submittedName>
        <fullName evidence="2">Glycosyl transferase</fullName>
    </submittedName>
</protein>
<accession>A0ABX3P0U4</accession>
<comment type="caution">
    <text evidence="2">The sequence shown here is derived from an EMBL/GenBank/DDBJ whole genome shotgun (WGS) entry which is preliminary data.</text>
</comment>
<evidence type="ECO:0000259" key="1">
    <source>
        <dbReference type="Pfam" id="PF13290"/>
    </source>
</evidence>
<name>A0ABX3P0U4_9BACT</name>
<gene>
    <name evidence="2" type="ORF">A4D02_23360</name>
</gene>
<keyword evidence="3" id="KW-1185">Reference proteome</keyword>
<proteinExistence type="predicted"/>
<reference evidence="2 3" key="1">
    <citation type="submission" date="2016-04" db="EMBL/GenBank/DDBJ databases">
        <authorList>
            <person name="Chen L."/>
            <person name="Zhuang W."/>
            <person name="Wang G."/>
        </authorList>
    </citation>
    <scope>NUCLEOTIDE SEQUENCE [LARGE SCALE GENOMIC DNA]</scope>
    <source>
        <strain evidence="3">GR20</strain>
    </source>
</reference>
<organism evidence="2 3">
    <name type="scientific">Niastella koreensis</name>
    <dbReference type="NCBI Taxonomy" id="354356"/>
    <lineage>
        <taxon>Bacteria</taxon>
        <taxon>Pseudomonadati</taxon>
        <taxon>Bacteroidota</taxon>
        <taxon>Chitinophagia</taxon>
        <taxon>Chitinophagales</taxon>
        <taxon>Chitinophagaceae</taxon>
        <taxon>Niastella</taxon>
    </lineage>
</organism>
<feature type="domain" description="GH29D-like beta-sandwich" evidence="1">
    <location>
        <begin position="841"/>
        <end position="892"/>
    </location>
</feature>
<evidence type="ECO:0000313" key="2">
    <source>
        <dbReference type="EMBL" id="OQP52142.1"/>
    </source>
</evidence>
<dbReference type="InterPro" id="IPR007555">
    <property type="entry name" value="DUF499"/>
</dbReference>
<dbReference type="Proteomes" id="UP000192277">
    <property type="component" value="Unassembled WGS sequence"/>
</dbReference>
<dbReference type="InterPro" id="IPR059177">
    <property type="entry name" value="GH29D-like_dom"/>
</dbReference>
<evidence type="ECO:0000313" key="3">
    <source>
        <dbReference type="Proteomes" id="UP000192277"/>
    </source>
</evidence>